<dbReference type="Pfam" id="PF01497">
    <property type="entry name" value="Peripla_BP_2"/>
    <property type="match status" value="1"/>
</dbReference>
<name>A0A939J0P9_9HYPH</name>
<reference evidence="7" key="1">
    <citation type="submission" date="2020-12" db="EMBL/GenBank/DDBJ databases">
        <title>Oil enriched cultivation method for isolating marine PHA-producing bacteria.</title>
        <authorList>
            <person name="Zheng W."/>
            <person name="Yu S."/>
            <person name="Huang Y."/>
        </authorList>
    </citation>
    <scope>NUCLEOTIDE SEQUENCE</scope>
    <source>
        <strain evidence="7">SY-2-12</strain>
    </source>
</reference>
<dbReference type="PANTHER" id="PTHR30532:SF28">
    <property type="entry name" value="PETROBACTIN-BINDING PROTEIN YCLQ"/>
    <property type="match status" value="1"/>
</dbReference>
<dbReference type="GO" id="GO:0030288">
    <property type="term" value="C:outer membrane-bounded periplasmic space"/>
    <property type="evidence" value="ECO:0007669"/>
    <property type="project" value="TreeGrafter"/>
</dbReference>
<accession>A0A939J0P9</accession>
<comment type="caution">
    <text evidence="7">The sequence shown here is derived from an EMBL/GenBank/DDBJ whole genome shotgun (WGS) entry which is preliminary data.</text>
</comment>
<dbReference type="PROSITE" id="PS50983">
    <property type="entry name" value="FE_B12_PBP"/>
    <property type="match status" value="1"/>
</dbReference>
<dbReference type="GO" id="GO:1901678">
    <property type="term" value="P:iron coordination entity transport"/>
    <property type="evidence" value="ECO:0007669"/>
    <property type="project" value="UniProtKB-ARBA"/>
</dbReference>
<dbReference type="Gene3D" id="3.40.50.1980">
    <property type="entry name" value="Nitrogenase molybdenum iron protein domain"/>
    <property type="match status" value="2"/>
</dbReference>
<protein>
    <submittedName>
        <fullName evidence="7">Siderophore ABC transporter substrate-binding protein</fullName>
    </submittedName>
</protein>
<dbReference type="PANTHER" id="PTHR30532">
    <property type="entry name" value="IRON III DICITRATE-BINDING PERIPLASMIC PROTEIN"/>
    <property type="match status" value="1"/>
</dbReference>
<proteinExistence type="inferred from homology"/>
<dbReference type="Proteomes" id="UP000664096">
    <property type="component" value="Unassembled WGS sequence"/>
</dbReference>
<evidence type="ECO:0000313" key="7">
    <source>
        <dbReference type="EMBL" id="MBN9671321.1"/>
    </source>
</evidence>
<comment type="subcellular location">
    <subcellularLocation>
        <location evidence="1">Cell envelope</location>
    </subcellularLocation>
</comment>
<evidence type="ECO:0000313" key="8">
    <source>
        <dbReference type="Proteomes" id="UP000664096"/>
    </source>
</evidence>
<comment type="similarity">
    <text evidence="2">Belongs to the bacterial solute-binding protein 8 family.</text>
</comment>
<dbReference type="AlphaFoldDB" id="A0A939J0P9"/>
<evidence type="ECO:0000256" key="2">
    <source>
        <dbReference type="ARBA" id="ARBA00008814"/>
    </source>
</evidence>
<keyword evidence="4" id="KW-0410">Iron transport</keyword>
<feature type="domain" description="Fe/B12 periplasmic-binding" evidence="6">
    <location>
        <begin position="35"/>
        <end position="295"/>
    </location>
</feature>
<dbReference type="SUPFAM" id="SSF53807">
    <property type="entry name" value="Helical backbone' metal receptor"/>
    <property type="match status" value="1"/>
</dbReference>
<dbReference type="EMBL" id="JAEKJZ010000002">
    <property type="protein sequence ID" value="MBN9671321.1"/>
    <property type="molecule type" value="Genomic_DNA"/>
</dbReference>
<evidence type="ECO:0000256" key="4">
    <source>
        <dbReference type="ARBA" id="ARBA00022496"/>
    </source>
</evidence>
<evidence type="ECO:0000256" key="3">
    <source>
        <dbReference type="ARBA" id="ARBA00022448"/>
    </source>
</evidence>
<keyword evidence="4" id="KW-0406">Ion transport</keyword>
<evidence type="ECO:0000256" key="1">
    <source>
        <dbReference type="ARBA" id="ARBA00004196"/>
    </source>
</evidence>
<evidence type="ECO:0000256" key="5">
    <source>
        <dbReference type="ARBA" id="ARBA00022729"/>
    </source>
</evidence>
<sequence length="298" mass="31179">MAALCALTALQPLQAEPVTVETARGPVNVAEIPKKIVVYDIAALDTLTALGVEIAGTPDNVYVDYLDEVRAAAEPVGTLFEPDFEAVYALQADLIVTGARSSKQTEALAELAPTIDMTISGDRLVEQARARLAAYGALFGKQELAAKLDADLQASIDTVKNAAKGAGKALIVLTNGPKISVYGPGSRFGWMHTDLGIEPASADIHASNHGEAVSFEFIRDLNPDWLLVVDRASAVGANSASAKATLDNQLVAETTAWKKGQVIYLDPGRIYISSGGYQALQATLGELADGLSGQAGSQ</sequence>
<evidence type="ECO:0000259" key="6">
    <source>
        <dbReference type="PROSITE" id="PS50983"/>
    </source>
</evidence>
<dbReference type="InterPro" id="IPR051313">
    <property type="entry name" value="Bact_iron-sidero_bind"/>
</dbReference>
<keyword evidence="3" id="KW-0813">Transport</keyword>
<dbReference type="CDD" id="cd01140">
    <property type="entry name" value="FatB"/>
    <property type="match status" value="1"/>
</dbReference>
<dbReference type="InterPro" id="IPR033870">
    <property type="entry name" value="FatB"/>
</dbReference>
<organism evidence="7 8">
    <name type="scientific">Roseibium aggregatum</name>
    <dbReference type="NCBI Taxonomy" id="187304"/>
    <lineage>
        <taxon>Bacteria</taxon>
        <taxon>Pseudomonadati</taxon>
        <taxon>Pseudomonadota</taxon>
        <taxon>Alphaproteobacteria</taxon>
        <taxon>Hyphomicrobiales</taxon>
        <taxon>Stappiaceae</taxon>
        <taxon>Roseibium</taxon>
    </lineage>
</organism>
<keyword evidence="5" id="KW-0732">Signal</keyword>
<keyword evidence="4" id="KW-0408">Iron</keyword>
<gene>
    <name evidence="7" type="ORF">JF539_13320</name>
</gene>
<dbReference type="InterPro" id="IPR002491">
    <property type="entry name" value="ABC_transptr_periplasmic_BD"/>
</dbReference>